<dbReference type="AlphaFoldDB" id="A0A3N4LAB5"/>
<reference evidence="2 3" key="1">
    <citation type="journal article" date="2018" name="Nat. Ecol. Evol.">
        <title>Pezizomycetes genomes reveal the molecular basis of ectomycorrhizal truffle lifestyle.</title>
        <authorList>
            <person name="Murat C."/>
            <person name="Payen T."/>
            <person name="Noel B."/>
            <person name="Kuo A."/>
            <person name="Morin E."/>
            <person name="Chen J."/>
            <person name="Kohler A."/>
            <person name="Krizsan K."/>
            <person name="Balestrini R."/>
            <person name="Da Silva C."/>
            <person name="Montanini B."/>
            <person name="Hainaut M."/>
            <person name="Levati E."/>
            <person name="Barry K.W."/>
            <person name="Belfiori B."/>
            <person name="Cichocki N."/>
            <person name="Clum A."/>
            <person name="Dockter R.B."/>
            <person name="Fauchery L."/>
            <person name="Guy J."/>
            <person name="Iotti M."/>
            <person name="Le Tacon F."/>
            <person name="Lindquist E.A."/>
            <person name="Lipzen A."/>
            <person name="Malagnac F."/>
            <person name="Mello A."/>
            <person name="Molinier V."/>
            <person name="Miyauchi S."/>
            <person name="Poulain J."/>
            <person name="Riccioni C."/>
            <person name="Rubini A."/>
            <person name="Sitrit Y."/>
            <person name="Splivallo R."/>
            <person name="Traeger S."/>
            <person name="Wang M."/>
            <person name="Zifcakova L."/>
            <person name="Wipf D."/>
            <person name="Zambonelli A."/>
            <person name="Paolocci F."/>
            <person name="Nowrousian M."/>
            <person name="Ottonello S."/>
            <person name="Baldrian P."/>
            <person name="Spatafora J.W."/>
            <person name="Henrissat B."/>
            <person name="Nagy L.G."/>
            <person name="Aury J.M."/>
            <person name="Wincker P."/>
            <person name="Grigoriev I.V."/>
            <person name="Bonfante P."/>
            <person name="Martin F.M."/>
        </authorList>
    </citation>
    <scope>NUCLEOTIDE SEQUENCE [LARGE SCALE GENOMIC DNA]</scope>
    <source>
        <strain evidence="2 3">ATCC MYA-4762</strain>
    </source>
</reference>
<keyword evidence="1" id="KW-1133">Transmembrane helix</keyword>
<keyword evidence="1" id="KW-0812">Transmembrane</keyword>
<accession>A0A3N4LAB5</accession>
<keyword evidence="3" id="KW-1185">Reference proteome</keyword>
<dbReference type="Pfam" id="PF20246">
    <property type="entry name" value="DUF6601"/>
    <property type="match status" value="1"/>
</dbReference>
<dbReference type="InterPro" id="IPR046536">
    <property type="entry name" value="DUF6601"/>
</dbReference>
<dbReference type="InParanoid" id="A0A3N4LAB5"/>
<dbReference type="EMBL" id="ML121632">
    <property type="protein sequence ID" value="RPB18412.1"/>
    <property type="molecule type" value="Genomic_DNA"/>
</dbReference>
<organism evidence="2 3">
    <name type="scientific">Terfezia boudieri ATCC MYA-4762</name>
    <dbReference type="NCBI Taxonomy" id="1051890"/>
    <lineage>
        <taxon>Eukaryota</taxon>
        <taxon>Fungi</taxon>
        <taxon>Dikarya</taxon>
        <taxon>Ascomycota</taxon>
        <taxon>Pezizomycotina</taxon>
        <taxon>Pezizomycetes</taxon>
        <taxon>Pezizales</taxon>
        <taxon>Pezizaceae</taxon>
        <taxon>Terfezia</taxon>
    </lineage>
</organism>
<evidence type="ECO:0000256" key="1">
    <source>
        <dbReference type="SAM" id="Phobius"/>
    </source>
</evidence>
<evidence type="ECO:0000313" key="3">
    <source>
        <dbReference type="Proteomes" id="UP000267821"/>
    </source>
</evidence>
<dbReference type="PANTHER" id="PTHR34414:SF1">
    <property type="entry name" value="SUBTILISIN-LIKE SERINE PROTEASE"/>
    <property type="match status" value="1"/>
</dbReference>
<evidence type="ECO:0008006" key="4">
    <source>
        <dbReference type="Google" id="ProtNLM"/>
    </source>
</evidence>
<gene>
    <name evidence="2" type="ORF">L211DRAFT_80533</name>
</gene>
<feature type="transmembrane region" description="Helical" evidence="1">
    <location>
        <begin position="251"/>
        <end position="275"/>
    </location>
</feature>
<name>A0A3N4LAB5_9PEZI</name>
<sequence>MSLVSIPGYPYEHHDQQGIKSFLDDQFGTPALNELFPLLWLVATQKHHHISALHHQLIRGREILITDEPKLHLLWYYRTVFIKPIPEYIVDDNFRKTYIDGSNDPELIKAVNGFLRSWSYLIKCQADYDIALELKLLPKQWRDGEEEFSKISGFLLPFRSVHMLDGVTKRYHYGELRLTRINFYNRFYRLEFYYHKTHEQYGSYFGRFMDPFLVIFGSVSVVLSAMQVILATASTEELGAAERRLQKTTRWFSVACICLILGAILLFLVLLVTLFMREFVYAVWGTPKQKVQSGNSPA</sequence>
<dbReference type="PANTHER" id="PTHR34414">
    <property type="entry name" value="HET DOMAIN-CONTAINING PROTEIN-RELATED"/>
    <property type="match status" value="1"/>
</dbReference>
<dbReference type="OrthoDB" id="5086500at2759"/>
<protein>
    <recommendedName>
        <fullName evidence="4">Subtilisin-like serine protease protein</fullName>
    </recommendedName>
</protein>
<evidence type="ECO:0000313" key="2">
    <source>
        <dbReference type="EMBL" id="RPB18412.1"/>
    </source>
</evidence>
<feature type="transmembrane region" description="Helical" evidence="1">
    <location>
        <begin position="212"/>
        <end position="231"/>
    </location>
</feature>
<dbReference type="Proteomes" id="UP000267821">
    <property type="component" value="Unassembled WGS sequence"/>
</dbReference>
<proteinExistence type="predicted"/>
<keyword evidence="1" id="KW-0472">Membrane</keyword>
<dbReference type="STRING" id="1051890.A0A3N4LAB5"/>